<evidence type="ECO:0000256" key="1">
    <source>
        <dbReference type="SAM" id="Phobius"/>
    </source>
</evidence>
<protein>
    <submittedName>
        <fullName evidence="2">DUF1761 domain-containing protein</fullName>
    </submittedName>
</protein>
<feature type="transmembrane region" description="Helical" evidence="1">
    <location>
        <begin position="49"/>
        <end position="69"/>
    </location>
</feature>
<gene>
    <name evidence="2" type="ORF">AAEO56_04280</name>
</gene>
<dbReference type="Proteomes" id="UP001464555">
    <property type="component" value="Unassembled WGS sequence"/>
</dbReference>
<dbReference type="InterPro" id="IPR013879">
    <property type="entry name" value="DUF1761"/>
</dbReference>
<comment type="caution">
    <text evidence="2">The sequence shown here is derived from an EMBL/GenBank/DDBJ whole genome shotgun (WGS) entry which is preliminary data.</text>
</comment>
<evidence type="ECO:0000313" key="3">
    <source>
        <dbReference type="Proteomes" id="UP001464555"/>
    </source>
</evidence>
<feature type="transmembrane region" description="Helical" evidence="1">
    <location>
        <begin position="106"/>
        <end position="124"/>
    </location>
</feature>
<sequence>MNFLAILVAALVTLPVGFIWYNKNVFGTVWMRETGVTEESAKKANMLKIFGLTLLFSFMLAFILPTIVIHQVGALQLTGGDLTKVKPSYSAFIADYAHNFRTFKHGALHGFMAGLFIILPAVGINAQFENKSWKYILINAGYFIVCLTIMGGIICAWE</sequence>
<accession>A0ABU9HTH1</accession>
<keyword evidence="1" id="KW-0812">Transmembrane</keyword>
<keyword evidence="1" id="KW-1133">Transmembrane helix</keyword>
<evidence type="ECO:0000313" key="2">
    <source>
        <dbReference type="EMBL" id="MEL1243469.1"/>
    </source>
</evidence>
<keyword evidence="1" id="KW-0472">Membrane</keyword>
<keyword evidence="3" id="KW-1185">Reference proteome</keyword>
<name>A0ABU9HTH1_9FLAO</name>
<proteinExistence type="predicted"/>
<dbReference type="EMBL" id="JBBYHR010000002">
    <property type="protein sequence ID" value="MEL1243469.1"/>
    <property type="molecule type" value="Genomic_DNA"/>
</dbReference>
<dbReference type="RefSeq" id="WP_341695788.1">
    <property type="nucleotide sequence ID" value="NZ_JBBYHR010000002.1"/>
</dbReference>
<reference evidence="2 3" key="1">
    <citation type="submission" date="2024-04" db="EMBL/GenBank/DDBJ databases">
        <title>Flavobacterium sp. DGU11 16S ribosomal RNA gene Genome sequencing and assembly.</title>
        <authorList>
            <person name="Park S."/>
        </authorList>
    </citation>
    <scope>NUCLEOTIDE SEQUENCE [LARGE SCALE GENOMIC DNA]</scope>
    <source>
        <strain evidence="2 3">DGU11</strain>
    </source>
</reference>
<dbReference type="Pfam" id="PF08570">
    <property type="entry name" value="DUF1761"/>
    <property type="match status" value="1"/>
</dbReference>
<organism evidence="2 3">
    <name type="scientific">Flavobacterium arundinis</name>
    <dbReference type="NCBI Taxonomy" id="3139143"/>
    <lineage>
        <taxon>Bacteria</taxon>
        <taxon>Pseudomonadati</taxon>
        <taxon>Bacteroidota</taxon>
        <taxon>Flavobacteriia</taxon>
        <taxon>Flavobacteriales</taxon>
        <taxon>Flavobacteriaceae</taxon>
        <taxon>Flavobacterium</taxon>
    </lineage>
</organism>
<feature type="transmembrane region" description="Helical" evidence="1">
    <location>
        <begin position="136"/>
        <end position="157"/>
    </location>
</feature>